<dbReference type="InterPro" id="IPR036990">
    <property type="entry name" value="M14A-like_propep"/>
</dbReference>
<dbReference type="OrthoDB" id="3626597at2759"/>
<dbReference type="InterPro" id="IPR000834">
    <property type="entry name" value="Peptidase_M14"/>
</dbReference>
<evidence type="ECO:0000256" key="8">
    <source>
        <dbReference type="ARBA" id="ARBA00022833"/>
    </source>
</evidence>
<dbReference type="PANTHER" id="PTHR11705:SF91">
    <property type="entry name" value="FI01817P-RELATED"/>
    <property type="match status" value="1"/>
</dbReference>
<dbReference type="FunFam" id="3.30.70.340:FF:000002">
    <property type="entry name" value="Carboxypeptidase A"/>
    <property type="match status" value="1"/>
</dbReference>
<evidence type="ECO:0000313" key="16">
    <source>
        <dbReference type="Proteomes" id="UP000677054"/>
    </source>
</evidence>
<evidence type="ECO:0000256" key="10">
    <source>
        <dbReference type="ARBA" id="ARBA00023157"/>
    </source>
</evidence>
<evidence type="ECO:0000256" key="11">
    <source>
        <dbReference type="ARBA" id="ARBA00069039"/>
    </source>
</evidence>
<comment type="cofactor">
    <cofactor evidence="1">
        <name>Zn(2+)</name>
        <dbReference type="ChEBI" id="CHEBI:29105"/>
    </cofactor>
</comment>
<dbReference type="Gene3D" id="3.40.630.10">
    <property type="entry name" value="Zn peptidases"/>
    <property type="match status" value="1"/>
</dbReference>
<dbReference type="GO" id="GO:0008270">
    <property type="term" value="F:zinc ion binding"/>
    <property type="evidence" value="ECO:0007669"/>
    <property type="project" value="InterPro"/>
</dbReference>
<protein>
    <recommendedName>
        <fullName evidence="11">Zinc carboxypeptidase A 1</fullName>
    </recommendedName>
</protein>
<keyword evidence="5" id="KW-0479">Metal-binding</keyword>
<dbReference type="PRINTS" id="PR00765">
    <property type="entry name" value="CRBOXYPTASEA"/>
</dbReference>
<dbReference type="FunFam" id="3.40.630.10:FF:000084">
    <property type="entry name" value="Carboxypeptidase B2"/>
    <property type="match status" value="1"/>
</dbReference>
<evidence type="ECO:0000256" key="6">
    <source>
        <dbReference type="ARBA" id="ARBA00022729"/>
    </source>
</evidence>
<proteinExistence type="inferred from homology"/>
<keyword evidence="8" id="KW-0862">Zinc</keyword>
<keyword evidence="9" id="KW-0482">Metalloprotease</keyword>
<evidence type="ECO:0000256" key="7">
    <source>
        <dbReference type="ARBA" id="ARBA00022801"/>
    </source>
</evidence>
<dbReference type="InterPro" id="IPR003146">
    <property type="entry name" value="M14A_act_pep"/>
</dbReference>
<reference evidence="15" key="1">
    <citation type="submission" date="2020-11" db="EMBL/GenBank/DDBJ databases">
        <authorList>
            <person name="Tran Van P."/>
        </authorList>
    </citation>
    <scope>NUCLEOTIDE SEQUENCE</scope>
</reference>
<keyword evidence="10" id="KW-1015">Disulfide bond</keyword>
<evidence type="ECO:0000259" key="14">
    <source>
        <dbReference type="PROSITE" id="PS52035"/>
    </source>
</evidence>
<dbReference type="GO" id="GO:0006508">
    <property type="term" value="P:proteolysis"/>
    <property type="evidence" value="ECO:0007669"/>
    <property type="project" value="UniProtKB-KW"/>
</dbReference>
<evidence type="ECO:0000256" key="2">
    <source>
        <dbReference type="ARBA" id="ARBA00005988"/>
    </source>
</evidence>
<keyword evidence="7" id="KW-0378">Hydrolase</keyword>
<dbReference type="GO" id="GO:0005615">
    <property type="term" value="C:extracellular space"/>
    <property type="evidence" value="ECO:0007669"/>
    <property type="project" value="TreeGrafter"/>
</dbReference>
<dbReference type="Gene3D" id="3.30.70.340">
    <property type="entry name" value="Metallocarboxypeptidase-like"/>
    <property type="match status" value="1"/>
</dbReference>
<dbReference type="SMART" id="SM00631">
    <property type="entry name" value="Zn_pept"/>
    <property type="match status" value="1"/>
</dbReference>
<comment type="similarity">
    <text evidence="2 12">Belongs to the peptidase M14 family.</text>
</comment>
<keyword evidence="16" id="KW-1185">Reference proteome</keyword>
<keyword evidence="6 13" id="KW-0732">Signal</keyword>
<feature type="signal peptide" evidence="13">
    <location>
        <begin position="1"/>
        <end position="15"/>
    </location>
</feature>
<evidence type="ECO:0000256" key="13">
    <source>
        <dbReference type="SAM" id="SignalP"/>
    </source>
</evidence>
<dbReference type="SUPFAM" id="SSF53187">
    <property type="entry name" value="Zn-dependent exopeptidases"/>
    <property type="match status" value="1"/>
</dbReference>
<gene>
    <name evidence="15" type="ORF">DSTB1V02_LOCUS4199</name>
</gene>
<dbReference type="PANTHER" id="PTHR11705">
    <property type="entry name" value="PROTEASE FAMILY M14 CARBOXYPEPTIDASE A,B"/>
    <property type="match status" value="1"/>
</dbReference>
<sequence>MKKYCLLLLVAFVAAEQQRYDGYEVLRFYPETHEDLAFLAELRKDNRLDFWTEIRRPTTDVMVPPSMMNELQRLLSSHPIAHDTMIPDVQKLVDLQRAGMPEDGSPRAMSWDSYHRLSDIHDYLDELAVTYPDLVTVFSIGESFEGRDLKMIKISSGVATQKIWIDAGIHAREWISPATATYIIRELVENYDANKDIVDTFDWYIFPSHNPDGYEYTHTNVRMWRKTRSDYGDPSGCIGTDPNRNFDYHWMDAPGASDNPCSDIFAGPEPFSESETAAVETFLIPENADGSFKAFLTIHSYAQMWLSPWSWTLELPVDYDDLVCFT</sequence>
<accession>A0A7R8X7G3</accession>
<evidence type="ECO:0000313" key="15">
    <source>
        <dbReference type="EMBL" id="CAD7244299.1"/>
    </source>
</evidence>
<dbReference type="GO" id="GO:0004181">
    <property type="term" value="F:metallocarboxypeptidase activity"/>
    <property type="evidence" value="ECO:0007669"/>
    <property type="project" value="InterPro"/>
</dbReference>
<feature type="domain" description="Peptidase M14" evidence="14">
    <location>
        <begin position="113"/>
        <end position="326"/>
    </location>
</feature>
<dbReference type="AlphaFoldDB" id="A0A7R8X7G3"/>
<comment type="caution">
    <text evidence="12">Lacks conserved residue(s) required for the propagation of feature annotation.</text>
</comment>
<dbReference type="Pfam" id="PF00246">
    <property type="entry name" value="Peptidase_M14"/>
    <property type="match status" value="1"/>
</dbReference>
<dbReference type="EMBL" id="LR900125">
    <property type="protein sequence ID" value="CAD7244299.1"/>
    <property type="molecule type" value="Genomic_DNA"/>
</dbReference>
<evidence type="ECO:0000256" key="9">
    <source>
        <dbReference type="ARBA" id="ARBA00023049"/>
    </source>
</evidence>
<feature type="chain" id="PRO_5036209051" description="Zinc carboxypeptidase A 1" evidence="13">
    <location>
        <begin position="16"/>
        <end position="326"/>
    </location>
</feature>
<organism evidence="15">
    <name type="scientific">Darwinula stevensoni</name>
    <dbReference type="NCBI Taxonomy" id="69355"/>
    <lineage>
        <taxon>Eukaryota</taxon>
        <taxon>Metazoa</taxon>
        <taxon>Ecdysozoa</taxon>
        <taxon>Arthropoda</taxon>
        <taxon>Crustacea</taxon>
        <taxon>Oligostraca</taxon>
        <taxon>Ostracoda</taxon>
        <taxon>Podocopa</taxon>
        <taxon>Podocopida</taxon>
        <taxon>Darwinulocopina</taxon>
        <taxon>Darwinuloidea</taxon>
        <taxon>Darwinulidae</taxon>
        <taxon>Darwinula</taxon>
    </lineage>
</organism>
<evidence type="ECO:0000256" key="5">
    <source>
        <dbReference type="ARBA" id="ARBA00022723"/>
    </source>
</evidence>
<dbReference type="PROSITE" id="PS52035">
    <property type="entry name" value="PEPTIDASE_M14"/>
    <property type="match status" value="1"/>
</dbReference>
<evidence type="ECO:0000256" key="4">
    <source>
        <dbReference type="ARBA" id="ARBA00022670"/>
    </source>
</evidence>
<evidence type="ECO:0000256" key="12">
    <source>
        <dbReference type="PROSITE-ProRule" id="PRU01379"/>
    </source>
</evidence>
<keyword evidence="4" id="KW-0645">Protease</keyword>
<dbReference type="Pfam" id="PF02244">
    <property type="entry name" value="Propep_M14"/>
    <property type="match status" value="1"/>
</dbReference>
<evidence type="ECO:0000256" key="1">
    <source>
        <dbReference type="ARBA" id="ARBA00001947"/>
    </source>
</evidence>
<dbReference type="EMBL" id="CAJPEV010000608">
    <property type="protein sequence ID" value="CAG0886879.1"/>
    <property type="molecule type" value="Genomic_DNA"/>
</dbReference>
<name>A0A7R8X7G3_9CRUS</name>
<evidence type="ECO:0000256" key="3">
    <source>
        <dbReference type="ARBA" id="ARBA00022645"/>
    </source>
</evidence>
<keyword evidence="3" id="KW-0121">Carboxypeptidase</keyword>
<dbReference type="Proteomes" id="UP000677054">
    <property type="component" value="Unassembled WGS sequence"/>
</dbReference>
<dbReference type="SUPFAM" id="SSF54897">
    <property type="entry name" value="Protease propeptides/inhibitors"/>
    <property type="match status" value="1"/>
</dbReference>